<evidence type="ECO:0000259" key="1">
    <source>
        <dbReference type="Pfam" id="PF14111"/>
    </source>
</evidence>
<reference evidence="2 3" key="1">
    <citation type="journal article" date="2020" name="Mol. Biol. Evol.">
        <title>Distinct Expression and Methylation Patterns for Genes with Different Fates following a Single Whole-Genome Duplication in Flowering Plants.</title>
        <authorList>
            <person name="Shi T."/>
            <person name="Rahmani R.S."/>
            <person name="Gugger P.F."/>
            <person name="Wang M."/>
            <person name="Li H."/>
            <person name="Zhang Y."/>
            <person name="Li Z."/>
            <person name="Wang Q."/>
            <person name="Van de Peer Y."/>
            <person name="Marchal K."/>
            <person name="Chen J."/>
        </authorList>
    </citation>
    <scope>NUCLEOTIDE SEQUENCE [LARGE SCALE GENOMIC DNA]</scope>
    <source>
        <tissue evidence="2">Leaf</tissue>
    </source>
</reference>
<dbReference type="EMBL" id="DUZY01000001">
    <property type="protein sequence ID" value="DAD22904.1"/>
    <property type="molecule type" value="Genomic_DNA"/>
</dbReference>
<dbReference type="InterPro" id="IPR025558">
    <property type="entry name" value="DUF4283"/>
</dbReference>
<dbReference type="AlphaFoldDB" id="A0A822XMS2"/>
<organism evidence="2 3">
    <name type="scientific">Nelumbo nucifera</name>
    <name type="common">Sacred lotus</name>
    <dbReference type="NCBI Taxonomy" id="4432"/>
    <lineage>
        <taxon>Eukaryota</taxon>
        <taxon>Viridiplantae</taxon>
        <taxon>Streptophyta</taxon>
        <taxon>Embryophyta</taxon>
        <taxon>Tracheophyta</taxon>
        <taxon>Spermatophyta</taxon>
        <taxon>Magnoliopsida</taxon>
        <taxon>Proteales</taxon>
        <taxon>Nelumbonaceae</taxon>
        <taxon>Nelumbo</taxon>
    </lineage>
</organism>
<evidence type="ECO:0000313" key="3">
    <source>
        <dbReference type="Proteomes" id="UP000607653"/>
    </source>
</evidence>
<evidence type="ECO:0000313" key="2">
    <source>
        <dbReference type="EMBL" id="DAD22904.1"/>
    </source>
</evidence>
<proteinExistence type="predicted"/>
<dbReference type="Proteomes" id="UP000607653">
    <property type="component" value="Unassembled WGS sequence"/>
</dbReference>
<sequence length="138" mass="16045">MAYQKGKGKVWEDQDNAVNIHLAQMLTKKTVVKGMHMKLPMEKCPEVDDVLKHLVKGRIFPHIQVTKESFKKHVKAIWSILHEVNINFIEGGQMEIFMEDVNERQRVLNGGPWFFKASWILVALWTNSKDGTIEKLHH</sequence>
<feature type="domain" description="DUF4283" evidence="1">
    <location>
        <begin position="52"/>
        <end position="127"/>
    </location>
</feature>
<keyword evidence="3" id="KW-1185">Reference proteome</keyword>
<dbReference type="Pfam" id="PF14111">
    <property type="entry name" value="DUF4283"/>
    <property type="match status" value="1"/>
</dbReference>
<accession>A0A822XMS2</accession>
<protein>
    <recommendedName>
        <fullName evidence="1">DUF4283 domain-containing protein</fullName>
    </recommendedName>
</protein>
<comment type="caution">
    <text evidence="2">The sequence shown here is derived from an EMBL/GenBank/DDBJ whole genome shotgun (WGS) entry which is preliminary data.</text>
</comment>
<name>A0A822XMS2_NELNU</name>
<gene>
    <name evidence="2" type="ORF">HUJ06_024367</name>
</gene>